<dbReference type="InterPro" id="IPR033128">
    <property type="entry name" value="Adenylosuccin_syn_Lys_AS"/>
</dbReference>
<dbReference type="NCBIfam" id="NF002223">
    <property type="entry name" value="PRK01117.1"/>
    <property type="match status" value="1"/>
</dbReference>
<comment type="function">
    <text evidence="8">Plays an important role in the de novo pathway of purine nucleotide biosynthesis. Catalyzes the first committed step in the biosynthesis of AMP from IMP.</text>
</comment>
<feature type="binding site" description="in other chain" evidence="8">
    <location>
        <position position="224"/>
    </location>
    <ligand>
        <name>IMP</name>
        <dbReference type="ChEBI" id="CHEBI:58053"/>
        <note>ligand shared between dimeric partners</note>
    </ligand>
</feature>
<evidence type="ECO:0000256" key="1">
    <source>
        <dbReference type="ARBA" id="ARBA00011738"/>
    </source>
</evidence>
<keyword evidence="2 8" id="KW-0436">Ligase</keyword>
<dbReference type="FunFam" id="3.90.170.10:FF:000001">
    <property type="entry name" value="Adenylosuccinate synthetase"/>
    <property type="match status" value="1"/>
</dbReference>
<dbReference type="FunFam" id="1.10.300.10:FF:000001">
    <property type="entry name" value="Adenylosuccinate synthetase"/>
    <property type="match status" value="1"/>
</dbReference>
<feature type="binding site" evidence="8">
    <location>
        <begin position="40"/>
        <end position="42"/>
    </location>
    <ligand>
        <name>GTP</name>
        <dbReference type="ChEBI" id="CHEBI:37565"/>
    </ligand>
</feature>
<dbReference type="GO" id="GO:0044208">
    <property type="term" value="P:'de novo' AMP biosynthetic process"/>
    <property type="evidence" value="ECO:0007669"/>
    <property type="project" value="UniProtKB-UniRule"/>
</dbReference>
<evidence type="ECO:0000256" key="2">
    <source>
        <dbReference type="ARBA" id="ARBA00022598"/>
    </source>
</evidence>
<gene>
    <name evidence="8" type="primary">purA</name>
    <name evidence="11" type="ORF">H8730_12530</name>
</gene>
<feature type="binding site" description="in other chain" evidence="8">
    <location>
        <begin position="13"/>
        <end position="16"/>
    </location>
    <ligand>
        <name>IMP</name>
        <dbReference type="ChEBI" id="CHEBI:58053"/>
        <note>ligand shared between dimeric partners</note>
    </ligand>
</feature>
<evidence type="ECO:0000256" key="10">
    <source>
        <dbReference type="RuleBase" id="RU000520"/>
    </source>
</evidence>
<evidence type="ECO:0000256" key="4">
    <source>
        <dbReference type="ARBA" id="ARBA00022741"/>
    </source>
</evidence>
<dbReference type="EC" id="6.3.4.4" evidence="8 10"/>
<organism evidence="11 12">
    <name type="scientific">Bianquea renquensis</name>
    <dbReference type="NCBI Taxonomy" id="2763661"/>
    <lineage>
        <taxon>Bacteria</taxon>
        <taxon>Bacillati</taxon>
        <taxon>Bacillota</taxon>
        <taxon>Clostridia</taxon>
        <taxon>Eubacteriales</taxon>
        <taxon>Bianqueaceae</taxon>
        <taxon>Bianquea</taxon>
    </lineage>
</organism>
<feature type="active site" description="Proton acceptor" evidence="8">
    <location>
        <position position="13"/>
    </location>
</feature>
<comment type="catalytic activity">
    <reaction evidence="8 10">
        <text>IMP + L-aspartate + GTP = N(6)-(1,2-dicarboxyethyl)-AMP + GDP + phosphate + 2 H(+)</text>
        <dbReference type="Rhea" id="RHEA:15753"/>
        <dbReference type="ChEBI" id="CHEBI:15378"/>
        <dbReference type="ChEBI" id="CHEBI:29991"/>
        <dbReference type="ChEBI" id="CHEBI:37565"/>
        <dbReference type="ChEBI" id="CHEBI:43474"/>
        <dbReference type="ChEBI" id="CHEBI:57567"/>
        <dbReference type="ChEBI" id="CHEBI:58053"/>
        <dbReference type="ChEBI" id="CHEBI:58189"/>
        <dbReference type="EC" id="6.3.4.4"/>
    </reaction>
</comment>
<dbReference type="GO" id="GO:0046040">
    <property type="term" value="P:IMP metabolic process"/>
    <property type="evidence" value="ECO:0007669"/>
    <property type="project" value="TreeGrafter"/>
</dbReference>
<feature type="binding site" evidence="8">
    <location>
        <begin position="12"/>
        <end position="18"/>
    </location>
    <ligand>
        <name>GTP</name>
        <dbReference type="ChEBI" id="CHEBI:37565"/>
    </ligand>
</feature>
<dbReference type="Gene3D" id="1.10.300.10">
    <property type="entry name" value="Adenylosuccinate Synthetase, subunit A, domain 2"/>
    <property type="match status" value="1"/>
</dbReference>
<keyword evidence="6 8" id="KW-0460">Magnesium</keyword>
<feature type="binding site" description="in other chain" evidence="8">
    <location>
        <position position="239"/>
    </location>
    <ligand>
        <name>IMP</name>
        <dbReference type="ChEBI" id="CHEBI:58053"/>
        <note>ligand shared between dimeric partners</note>
    </ligand>
</feature>
<feature type="binding site" evidence="8">
    <location>
        <begin position="331"/>
        <end position="333"/>
    </location>
    <ligand>
        <name>GTP</name>
        <dbReference type="ChEBI" id="CHEBI:37565"/>
    </ligand>
</feature>
<evidence type="ECO:0000313" key="12">
    <source>
        <dbReference type="Proteomes" id="UP000657006"/>
    </source>
</evidence>
<dbReference type="NCBIfam" id="TIGR00184">
    <property type="entry name" value="purA"/>
    <property type="match status" value="1"/>
</dbReference>
<keyword evidence="5 8" id="KW-0658">Purine biosynthesis</keyword>
<dbReference type="Gene3D" id="3.40.440.10">
    <property type="entry name" value="Adenylosuccinate Synthetase, subunit A, domain 1"/>
    <property type="match status" value="1"/>
</dbReference>
<comment type="caution">
    <text evidence="11">The sequence shown here is derived from an EMBL/GenBank/DDBJ whole genome shotgun (WGS) entry which is preliminary data.</text>
</comment>
<evidence type="ECO:0000256" key="5">
    <source>
        <dbReference type="ARBA" id="ARBA00022755"/>
    </source>
</evidence>
<comment type="pathway">
    <text evidence="8 10">Purine metabolism; AMP biosynthesis via de novo pathway; AMP from IMP: step 1/2.</text>
</comment>
<accession>A0A926DVW2</accession>
<dbReference type="GO" id="GO:0004019">
    <property type="term" value="F:adenylosuccinate synthase activity"/>
    <property type="evidence" value="ECO:0007669"/>
    <property type="project" value="UniProtKB-UniRule"/>
</dbReference>
<comment type="subunit">
    <text evidence="1 8">Homodimer.</text>
</comment>
<reference evidence="11" key="1">
    <citation type="submission" date="2020-08" db="EMBL/GenBank/DDBJ databases">
        <title>Genome public.</title>
        <authorList>
            <person name="Liu C."/>
            <person name="Sun Q."/>
        </authorList>
    </citation>
    <scope>NUCLEOTIDE SEQUENCE</scope>
    <source>
        <strain evidence="11">NSJ-32</strain>
    </source>
</reference>
<feature type="binding site" evidence="8">
    <location>
        <position position="305"/>
    </location>
    <ligand>
        <name>GTP</name>
        <dbReference type="ChEBI" id="CHEBI:37565"/>
    </ligand>
</feature>
<dbReference type="InterPro" id="IPR027417">
    <property type="entry name" value="P-loop_NTPase"/>
</dbReference>
<dbReference type="InterPro" id="IPR001114">
    <property type="entry name" value="Adenylosuccinate_synthetase"/>
</dbReference>
<dbReference type="HAMAP" id="MF_00011">
    <property type="entry name" value="Adenylosucc_synth"/>
    <property type="match status" value="1"/>
</dbReference>
<feature type="binding site" description="in other chain" evidence="8">
    <location>
        <begin position="38"/>
        <end position="41"/>
    </location>
    <ligand>
        <name>IMP</name>
        <dbReference type="ChEBI" id="CHEBI:58053"/>
        <note>ligand shared between dimeric partners</note>
    </ligand>
</feature>
<comment type="caution">
    <text evidence="8">Lacks conserved residue(s) required for the propagation of feature annotation.</text>
</comment>
<dbReference type="RefSeq" id="WP_177714033.1">
    <property type="nucleotide sequence ID" value="NZ_JACRSQ010000020.1"/>
</dbReference>
<dbReference type="SMART" id="SM00788">
    <property type="entry name" value="Adenylsucc_synt"/>
    <property type="match status" value="1"/>
</dbReference>
<evidence type="ECO:0000256" key="7">
    <source>
        <dbReference type="ARBA" id="ARBA00023134"/>
    </source>
</evidence>
<proteinExistence type="inferred from homology"/>
<evidence type="ECO:0000256" key="6">
    <source>
        <dbReference type="ARBA" id="ARBA00022842"/>
    </source>
</evidence>
<dbReference type="Pfam" id="PF00709">
    <property type="entry name" value="Adenylsucc_synt"/>
    <property type="match status" value="1"/>
</dbReference>
<dbReference type="Proteomes" id="UP000657006">
    <property type="component" value="Unassembled WGS sequence"/>
</dbReference>
<sequence length="423" mass="46203">MASTAIIGAQWGDEGKAKIIDRLASSAQMVVRTAGGNNAGHTVAVQDQIYQFRLIPSGILYPDVTCVLGNGTAIDPQDLLAEMRQLEERGVSLSNLRISLRAHLVMPYHKILDTLMEAARGREDLGTPRRGIGPCYMDKVERIGLRVCDLLHPDEFAHKVKENVKIKNRYITKVYGGIETVDADAVVEQYLQYGRTLKPYMADASLLVYTAIQSGQTVIFEGAQATMLDVGMGTYPYVTSSHSAAGGVCIGAGIGPAMIHHTLGVMKAYITRAGEGPFPTELFGGEAQELRDRGNEYEMSTGLARRVGWFDGVMGRLAVRANGLESIALNKLDVCANMPVVKLCTGYKKDGSAIVDFPASLEDLANCEPIYEEFEGWGKLDFCKTYEELPEAARRFVARVEEICQIPVTMIGVGPGREQTIMR</sequence>
<dbReference type="InterPro" id="IPR042109">
    <property type="entry name" value="Adenylosuccinate_synth_dom1"/>
</dbReference>
<comment type="similarity">
    <text evidence="8 10">Belongs to the adenylosuccinate synthetase family.</text>
</comment>
<keyword evidence="3 8" id="KW-0479">Metal-binding</keyword>
<protein>
    <recommendedName>
        <fullName evidence="8 10">Adenylosuccinate synthetase</fullName>
        <shortName evidence="8">AMPSase</shortName>
        <shortName evidence="8">AdSS</shortName>
        <ecNumber evidence="8 10">6.3.4.4</ecNumber>
    </recommendedName>
    <alternativeName>
        <fullName evidence="8">IMP--aspartate ligase</fullName>
    </alternativeName>
</protein>
<dbReference type="GO" id="GO:0005525">
    <property type="term" value="F:GTP binding"/>
    <property type="evidence" value="ECO:0007669"/>
    <property type="project" value="UniProtKB-UniRule"/>
</dbReference>
<name>A0A926DVW2_9FIRM</name>
<dbReference type="InterPro" id="IPR042110">
    <property type="entry name" value="Adenylosuccinate_synth_dom2"/>
</dbReference>
<feature type="active site" description="Proton donor" evidence="8">
    <location>
        <position position="41"/>
    </location>
</feature>
<dbReference type="InterPro" id="IPR018220">
    <property type="entry name" value="Adenylosuccin_syn_GTP-bd"/>
</dbReference>
<dbReference type="PROSITE" id="PS01266">
    <property type="entry name" value="ADENYLOSUCCIN_SYN_1"/>
    <property type="match status" value="1"/>
</dbReference>
<dbReference type="CDD" id="cd03108">
    <property type="entry name" value="AdSS"/>
    <property type="match status" value="1"/>
</dbReference>
<dbReference type="SUPFAM" id="SSF52540">
    <property type="entry name" value="P-loop containing nucleoside triphosphate hydrolases"/>
    <property type="match status" value="1"/>
</dbReference>
<keyword evidence="12" id="KW-1185">Reference proteome</keyword>
<dbReference type="EMBL" id="JACRSQ010000020">
    <property type="protein sequence ID" value="MBC8544364.1"/>
    <property type="molecule type" value="Genomic_DNA"/>
</dbReference>
<evidence type="ECO:0000313" key="11">
    <source>
        <dbReference type="EMBL" id="MBC8544364.1"/>
    </source>
</evidence>
<comment type="subcellular location">
    <subcellularLocation>
        <location evidence="8">Cytoplasm</location>
    </subcellularLocation>
</comment>
<comment type="cofactor">
    <cofactor evidence="8">
        <name>Mg(2+)</name>
        <dbReference type="ChEBI" id="CHEBI:18420"/>
    </cofactor>
    <text evidence="8">Binds 1 Mg(2+) ion per subunit.</text>
</comment>
<evidence type="ECO:0000256" key="9">
    <source>
        <dbReference type="PROSITE-ProRule" id="PRU10134"/>
    </source>
</evidence>
<dbReference type="AlphaFoldDB" id="A0A926DVW2"/>
<dbReference type="PROSITE" id="PS00513">
    <property type="entry name" value="ADENYLOSUCCIN_SYN_2"/>
    <property type="match status" value="1"/>
</dbReference>
<dbReference type="InterPro" id="IPR042111">
    <property type="entry name" value="Adenylosuccinate_synth_dom3"/>
</dbReference>
<evidence type="ECO:0000256" key="8">
    <source>
        <dbReference type="HAMAP-Rule" id="MF_00011"/>
    </source>
</evidence>
<feature type="binding site" evidence="8">
    <location>
        <position position="40"/>
    </location>
    <ligand>
        <name>Mg(2+)</name>
        <dbReference type="ChEBI" id="CHEBI:18420"/>
    </ligand>
</feature>
<dbReference type="GO" id="GO:0000287">
    <property type="term" value="F:magnesium ion binding"/>
    <property type="evidence" value="ECO:0007669"/>
    <property type="project" value="UniProtKB-UniRule"/>
</dbReference>
<feature type="binding site" evidence="8">
    <location>
        <begin position="412"/>
        <end position="414"/>
    </location>
    <ligand>
        <name>GTP</name>
        <dbReference type="ChEBI" id="CHEBI:37565"/>
    </ligand>
</feature>
<feature type="active site" evidence="9">
    <location>
        <position position="139"/>
    </location>
</feature>
<keyword evidence="4 8" id="KW-0547">Nucleotide-binding</keyword>
<dbReference type="PANTHER" id="PTHR11846">
    <property type="entry name" value="ADENYLOSUCCINATE SYNTHETASE"/>
    <property type="match status" value="1"/>
</dbReference>
<evidence type="ECO:0000256" key="3">
    <source>
        <dbReference type="ARBA" id="ARBA00022723"/>
    </source>
</evidence>
<dbReference type="Gene3D" id="3.90.170.10">
    <property type="entry name" value="Adenylosuccinate Synthetase, subunit A, domain 3"/>
    <property type="match status" value="1"/>
</dbReference>
<feature type="binding site" evidence="8">
    <location>
        <position position="13"/>
    </location>
    <ligand>
        <name>Mg(2+)</name>
        <dbReference type="ChEBI" id="CHEBI:18420"/>
    </ligand>
</feature>
<keyword evidence="7 8" id="KW-0342">GTP-binding</keyword>
<keyword evidence="8" id="KW-0963">Cytoplasm</keyword>
<dbReference type="GO" id="GO:0005737">
    <property type="term" value="C:cytoplasm"/>
    <property type="evidence" value="ECO:0007669"/>
    <property type="project" value="UniProtKB-SubCell"/>
</dbReference>
<feature type="binding site" evidence="8">
    <location>
        <position position="142"/>
    </location>
    <ligand>
        <name>IMP</name>
        <dbReference type="ChEBI" id="CHEBI:58053"/>
        <note>ligand shared between dimeric partners</note>
    </ligand>
</feature>
<dbReference type="PANTHER" id="PTHR11846:SF0">
    <property type="entry name" value="ADENYLOSUCCINATE SYNTHETASE"/>
    <property type="match status" value="1"/>
</dbReference>